<dbReference type="STRING" id="289377.HL41_08770"/>
<proteinExistence type="inferred from homology"/>
<comment type="similarity">
    <text evidence="2 8">Belongs to the carbamoyltransferase HypF family.</text>
</comment>
<dbReference type="InterPro" id="IPR004421">
    <property type="entry name" value="Carbamoyltransferase_HypF"/>
</dbReference>
<dbReference type="Pfam" id="PF01300">
    <property type="entry name" value="Sua5_yciO_yrdC"/>
    <property type="match status" value="1"/>
</dbReference>
<dbReference type="GO" id="GO:0016743">
    <property type="term" value="F:carboxyl- or carbamoyltransferase activity"/>
    <property type="evidence" value="ECO:0007669"/>
    <property type="project" value="UniProtKB-UniRule"/>
</dbReference>
<keyword evidence="3" id="KW-0436">Ligase</keyword>
<dbReference type="AlphaFoldDB" id="A0A075WW53"/>
<dbReference type="NCBIfam" id="TIGR00143">
    <property type="entry name" value="hypF"/>
    <property type="match status" value="1"/>
</dbReference>
<dbReference type="GO" id="GO:0003998">
    <property type="term" value="F:acylphosphatase activity"/>
    <property type="evidence" value="ECO:0007669"/>
    <property type="project" value="UniProtKB-EC"/>
</dbReference>
<dbReference type="Pfam" id="PF00708">
    <property type="entry name" value="Acylphosphatase"/>
    <property type="match status" value="1"/>
</dbReference>
<evidence type="ECO:0000256" key="7">
    <source>
        <dbReference type="ARBA" id="ARBA00048220"/>
    </source>
</evidence>
<dbReference type="InterPro" id="IPR041440">
    <property type="entry name" value="HypF_C"/>
</dbReference>
<dbReference type="InterPro" id="IPR017945">
    <property type="entry name" value="DHBP_synth_RibB-like_a/b_dom"/>
</dbReference>
<feature type="domain" description="Acylphosphatase-like" evidence="10">
    <location>
        <begin position="4"/>
        <end position="90"/>
    </location>
</feature>
<evidence type="ECO:0000256" key="4">
    <source>
        <dbReference type="ARBA" id="ARBA00022723"/>
    </source>
</evidence>
<dbReference type="OrthoDB" id="9808093at2"/>
<feature type="domain" description="YrdC-like" evidence="11">
    <location>
        <begin position="201"/>
        <end position="385"/>
    </location>
</feature>
<dbReference type="PANTHER" id="PTHR42959">
    <property type="entry name" value="CARBAMOYLTRANSFERASE"/>
    <property type="match status" value="1"/>
</dbReference>
<dbReference type="PROSITE" id="PS51160">
    <property type="entry name" value="ACYLPHOSPHATASE_3"/>
    <property type="match status" value="1"/>
</dbReference>
<comment type="pathway">
    <text evidence="1">Protein modification; [NiFe] hydrogenase maturation.</text>
</comment>
<keyword evidence="9" id="KW-0378">Hydrolase</keyword>
<evidence type="ECO:0000256" key="9">
    <source>
        <dbReference type="PROSITE-ProRule" id="PRU00520"/>
    </source>
</evidence>
<dbReference type="PANTHER" id="PTHR42959:SF1">
    <property type="entry name" value="CARBAMOYLTRANSFERASE HYPF"/>
    <property type="match status" value="1"/>
</dbReference>
<reference evidence="12 13" key="1">
    <citation type="journal article" date="2015" name="Genome Announc.">
        <title>Genome Sequence of a Sulfate-Reducing Thermophilic Bacterium, Thermodesulfobacterium commune DSM 2178T (Phylum Thermodesulfobacteria).</title>
        <authorList>
            <person name="Bhatnagar S."/>
            <person name="Badger J.H."/>
            <person name="Madupu R."/>
            <person name="Khouri H.M."/>
            <person name="O'Connor E.M."/>
            <person name="Robb F.T."/>
            <person name="Ward N.L."/>
            <person name="Eisen J.A."/>
        </authorList>
    </citation>
    <scope>NUCLEOTIDE SEQUENCE [LARGE SCALE GENOMIC DNA]</scope>
    <source>
        <strain evidence="12 13">DSM 2178</strain>
    </source>
</reference>
<dbReference type="InterPro" id="IPR001792">
    <property type="entry name" value="Acylphosphatase-like_dom"/>
</dbReference>
<name>A0A075WW53_9BACT</name>
<evidence type="ECO:0000313" key="12">
    <source>
        <dbReference type="EMBL" id="AIH04728.1"/>
    </source>
</evidence>
<dbReference type="PROSITE" id="PS00150">
    <property type="entry name" value="ACYLPHOSPHATASE_1"/>
    <property type="match status" value="1"/>
</dbReference>
<dbReference type="FunFam" id="3.30.420.40:FF:000124">
    <property type="entry name" value="Carbamoyltransferase HypF"/>
    <property type="match status" value="1"/>
</dbReference>
<sequence length="750" mass="85728">MRIRYRIRINGVVQGVGFRPFVYNLAKSLGLTGFVSNDTNGVFIEVEGNEDTLQDFLERLVKEKPRLSQIYRVVHEKLPSVGYEDFLIKKSLKDEEITLDILPDVATCEFCLEELFNPSDRRYRYPFINCTLCGPRFTIIESLPYDREKTVMKEFTMCPACFEEYTDPTDRRFHAQPIACPICGPQLEFYDLKRNKLAEKEEALYQAIEKIKQKKIVAVKGLGGFHLVCDATDREVVKLLRQRKRRSKKPLAVMFKDLVQLEEYCLVTSQEKELLLSPSQPIVLLEKKSKLLPEEIAPGLKKIGAFLPYTPLHHLILKEIDLPLVVTSANLSDEPIVIDNEEAFNKLSSLADYLLLHNRKILRRADDSVVKVIAGGPVFIRRARGYAPLPVFLPFNVKKRVLAVGPREKNTFALAFQNKIVLSQHIGDIETLEDLKDFEKTLLDFTKLYEFEPEVVVADLHPFYETTKWAERFAKEQGLELIKIQHHFAHILSCMAENGIFDEVLGVAWDGTGYGEDHTVWGGEFLVVKGNKYQRVGHFKHFRLIGGEKAVKEPKRVALSLMFELLGEKTFDLSLPFLKEFTKQELTLLYQAWKKGINSPLTSSCGRLFDGVAALTGLNFVNHYEGESAMQLEDLFLYDLEDAYAIRIEEKEEILIFDWESMIEEIAFGKEPLPVKATKFINTLAKVCEEIATRIGIEKVCLSGGVMMNKPLVERVRERLSKKGFKVYLQRKVPPNDGGLSLGQALYPNL</sequence>
<dbReference type="Gene3D" id="3.30.420.40">
    <property type="match status" value="1"/>
</dbReference>
<dbReference type="KEGG" id="tcm:HL41_08770"/>
<keyword evidence="13" id="KW-1185">Reference proteome</keyword>
<keyword evidence="4" id="KW-0479">Metal-binding</keyword>
<gene>
    <name evidence="12" type="ORF">HL41_08770</name>
</gene>
<dbReference type="Pfam" id="PF17788">
    <property type="entry name" value="HypF_C"/>
    <property type="match status" value="1"/>
</dbReference>
<dbReference type="GO" id="GO:0008270">
    <property type="term" value="F:zinc ion binding"/>
    <property type="evidence" value="ECO:0007669"/>
    <property type="project" value="UniProtKB-KW"/>
</dbReference>
<dbReference type="InterPro" id="IPR043129">
    <property type="entry name" value="ATPase_NBD"/>
</dbReference>
<dbReference type="SUPFAM" id="SSF53067">
    <property type="entry name" value="Actin-like ATPase domain"/>
    <property type="match status" value="1"/>
</dbReference>
<dbReference type="Gene3D" id="3.30.110.120">
    <property type="match status" value="1"/>
</dbReference>
<dbReference type="InterPro" id="IPR017968">
    <property type="entry name" value="Acylphosphatase_CS"/>
</dbReference>
<dbReference type="PIRSF" id="PIRSF006256">
    <property type="entry name" value="CMPcnvr_hdrg_mat"/>
    <property type="match status" value="1"/>
</dbReference>
<protein>
    <recommendedName>
        <fullName evidence="8">Carbamoyltransferase</fullName>
        <ecNumber evidence="8">6.2.-.-</ecNumber>
    </recommendedName>
</protein>
<comment type="catalytic activity">
    <reaction evidence="9">
        <text>an acyl phosphate + H2O = a carboxylate + phosphate + H(+)</text>
        <dbReference type="Rhea" id="RHEA:14965"/>
        <dbReference type="ChEBI" id="CHEBI:15377"/>
        <dbReference type="ChEBI" id="CHEBI:15378"/>
        <dbReference type="ChEBI" id="CHEBI:29067"/>
        <dbReference type="ChEBI" id="CHEBI:43474"/>
        <dbReference type="ChEBI" id="CHEBI:59918"/>
        <dbReference type="EC" id="3.6.1.7"/>
    </reaction>
</comment>
<dbReference type="Proteomes" id="UP000028481">
    <property type="component" value="Chromosome"/>
</dbReference>
<evidence type="ECO:0000256" key="2">
    <source>
        <dbReference type="ARBA" id="ARBA00008097"/>
    </source>
</evidence>
<dbReference type="UniPathway" id="UPA00335"/>
<keyword evidence="5" id="KW-0863">Zinc-finger</keyword>
<dbReference type="SUPFAM" id="SSF55821">
    <property type="entry name" value="YrdC/RibB"/>
    <property type="match status" value="1"/>
</dbReference>
<dbReference type="InterPro" id="IPR051060">
    <property type="entry name" value="Carbamoyltrans_HypF-like"/>
</dbReference>
<accession>A0A075WW53</accession>
<evidence type="ECO:0000256" key="8">
    <source>
        <dbReference type="PIRNR" id="PIRNR006256"/>
    </source>
</evidence>
<dbReference type="EC" id="6.2.-.-" evidence="8"/>
<dbReference type="Gene3D" id="3.90.870.50">
    <property type="match status" value="1"/>
</dbReference>
<dbReference type="HOGENOM" id="CLU_009164_0_0_0"/>
<dbReference type="GO" id="GO:0003725">
    <property type="term" value="F:double-stranded RNA binding"/>
    <property type="evidence" value="ECO:0007669"/>
    <property type="project" value="InterPro"/>
</dbReference>
<dbReference type="RefSeq" id="WP_144241989.1">
    <property type="nucleotide sequence ID" value="NZ_CP008796.1"/>
</dbReference>
<dbReference type="GO" id="GO:0051604">
    <property type="term" value="P:protein maturation"/>
    <property type="evidence" value="ECO:0007669"/>
    <property type="project" value="TreeGrafter"/>
</dbReference>
<evidence type="ECO:0000256" key="1">
    <source>
        <dbReference type="ARBA" id="ARBA00004711"/>
    </source>
</evidence>
<dbReference type="InterPro" id="IPR055128">
    <property type="entry name" value="HypF_C_2"/>
</dbReference>
<evidence type="ECO:0000256" key="3">
    <source>
        <dbReference type="ARBA" id="ARBA00022598"/>
    </source>
</evidence>
<dbReference type="Pfam" id="PF07503">
    <property type="entry name" value="zf-HYPF"/>
    <property type="match status" value="2"/>
</dbReference>
<feature type="active site" evidence="9">
    <location>
        <position position="37"/>
    </location>
</feature>
<evidence type="ECO:0000256" key="6">
    <source>
        <dbReference type="ARBA" id="ARBA00022833"/>
    </source>
</evidence>
<keyword evidence="6" id="KW-0862">Zinc</keyword>
<dbReference type="InterPro" id="IPR011125">
    <property type="entry name" value="Znf_HypF"/>
</dbReference>
<feature type="active site" evidence="9">
    <location>
        <position position="19"/>
    </location>
</feature>
<evidence type="ECO:0000313" key="13">
    <source>
        <dbReference type="Proteomes" id="UP000028481"/>
    </source>
</evidence>
<comment type="catalytic activity">
    <reaction evidence="7">
        <text>C-terminal L-cysteinyl-[HypE protein] + carbamoyl phosphate + ATP + H2O = C-terminal S-carboxamide-L-cysteinyl-[HypE protein] + AMP + phosphate + diphosphate + H(+)</text>
        <dbReference type="Rhea" id="RHEA:55636"/>
        <dbReference type="Rhea" id="RHEA-COMP:14247"/>
        <dbReference type="Rhea" id="RHEA-COMP:14392"/>
        <dbReference type="ChEBI" id="CHEBI:15377"/>
        <dbReference type="ChEBI" id="CHEBI:15378"/>
        <dbReference type="ChEBI" id="CHEBI:30616"/>
        <dbReference type="ChEBI" id="CHEBI:33019"/>
        <dbReference type="ChEBI" id="CHEBI:43474"/>
        <dbReference type="ChEBI" id="CHEBI:58228"/>
        <dbReference type="ChEBI" id="CHEBI:76913"/>
        <dbReference type="ChEBI" id="CHEBI:139126"/>
        <dbReference type="ChEBI" id="CHEBI:456215"/>
    </reaction>
</comment>
<dbReference type="InterPro" id="IPR036046">
    <property type="entry name" value="Acylphosphatase-like_dom_sf"/>
</dbReference>
<dbReference type="Gene3D" id="3.30.420.360">
    <property type="match status" value="1"/>
</dbReference>
<dbReference type="PROSITE" id="PS51163">
    <property type="entry name" value="YRDC"/>
    <property type="match status" value="1"/>
</dbReference>
<dbReference type="Pfam" id="PF22521">
    <property type="entry name" value="HypF_C_2"/>
    <property type="match status" value="1"/>
</dbReference>
<dbReference type="InterPro" id="IPR006070">
    <property type="entry name" value="Sua5-like_dom"/>
</dbReference>
<dbReference type="SUPFAM" id="SSF54975">
    <property type="entry name" value="Acylphosphatase/BLUF domain-like"/>
    <property type="match status" value="1"/>
</dbReference>
<evidence type="ECO:0000259" key="11">
    <source>
        <dbReference type="PROSITE" id="PS51163"/>
    </source>
</evidence>
<evidence type="ECO:0000259" key="10">
    <source>
        <dbReference type="PROSITE" id="PS51160"/>
    </source>
</evidence>
<dbReference type="EMBL" id="CP008796">
    <property type="protein sequence ID" value="AIH04728.1"/>
    <property type="molecule type" value="Genomic_DNA"/>
</dbReference>
<evidence type="ECO:0000256" key="5">
    <source>
        <dbReference type="ARBA" id="ARBA00022771"/>
    </source>
</evidence>
<dbReference type="eggNOG" id="COG0068">
    <property type="taxonomic scope" value="Bacteria"/>
</dbReference>
<organism evidence="12 13">
    <name type="scientific">Thermodesulfobacterium commune DSM 2178</name>
    <dbReference type="NCBI Taxonomy" id="289377"/>
    <lineage>
        <taxon>Bacteria</taxon>
        <taxon>Pseudomonadati</taxon>
        <taxon>Thermodesulfobacteriota</taxon>
        <taxon>Thermodesulfobacteria</taxon>
        <taxon>Thermodesulfobacteriales</taxon>
        <taxon>Thermodesulfobacteriaceae</taxon>
        <taxon>Thermodesulfobacterium</taxon>
    </lineage>
</organism>
<dbReference type="PaxDb" id="289377-HL41_08770"/>
<dbReference type="GO" id="GO:0016874">
    <property type="term" value="F:ligase activity"/>
    <property type="evidence" value="ECO:0007669"/>
    <property type="project" value="UniProtKB-UniRule"/>
</dbReference>